<dbReference type="RefSeq" id="WP_133938570.1">
    <property type="nucleotide sequence ID" value="NZ_JAHEWO010000022.1"/>
</dbReference>
<accession>A0ABS5VJA3</accession>
<feature type="compositionally biased region" description="Basic and acidic residues" evidence="1">
    <location>
        <begin position="57"/>
        <end position="67"/>
    </location>
</feature>
<feature type="compositionally biased region" description="Basic and acidic residues" evidence="1">
    <location>
        <begin position="8"/>
        <end position="40"/>
    </location>
</feature>
<dbReference type="EMBL" id="JAHEWS010000044">
    <property type="protein sequence ID" value="MBT1589571.1"/>
    <property type="molecule type" value="Genomic_DNA"/>
</dbReference>
<sequence length="353" mass="37814">MSASQYRRQLENKQKQQIDAERRVGEYRTKESKKRADASKARLAATKTTSASTASSRLREAQRRDAEAAQAGKDAASWQTRATAYAKDASGLQTKLFKAEQAETLAAQRDQAKALASASRSAAANQSALEVRVARSEATVRDAVQQLRTPRQEKLRILILGASSDGGLRVGREQTRIRRAVQSAEHRDLIELDVRPAATTEDLLDGLTRFRPHIVHFSGHSDDDLIEFEDEVDKPHDGVVVTARAFANAVQAVDEPPLLIVLNSCNSAAQAEALVETLAPFAIGMSDEIDDTDAIAYAAQFYAALANGQSIGAAHGLGRAALELAGLGGAELPTLAAMDGFDSAAAVLVKVVE</sequence>
<organism evidence="2 3">
    <name type="scientific">Curtobacterium aurantiacum</name>
    <dbReference type="NCBI Taxonomy" id="3236919"/>
    <lineage>
        <taxon>Bacteria</taxon>
        <taxon>Bacillati</taxon>
        <taxon>Actinomycetota</taxon>
        <taxon>Actinomycetes</taxon>
        <taxon>Micrococcales</taxon>
        <taxon>Microbacteriaceae</taxon>
        <taxon>Curtobacterium</taxon>
    </lineage>
</organism>
<comment type="caution">
    <text evidence="2">The sequence shown here is derived from an EMBL/GenBank/DDBJ whole genome shotgun (WGS) entry which is preliminary data.</text>
</comment>
<proteinExistence type="predicted"/>
<evidence type="ECO:0000256" key="1">
    <source>
        <dbReference type="SAM" id="MobiDB-lite"/>
    </source>
</evidence>
<reference evidence="2 3" key="1">
    <citation type="submission" date="2021-05" db="EMBL/GenBank/DDBJ databases">
        <title>Whole genome sequence of Curtobacterium flaccumfaciens pv. flaccumfaciens strain CFBP 8819.</title>
        <authorList>
            <person name="Osdaghi E."/>
            <person name="Taghouti G."/>
            <person name="Portier P."/>
            <person name="Fazliarab A."/>
            <person name="Taghavi S.M."/>
            <person name="Briand M."/>
            <person name="Le-Saux M."/>
            <person name="Jacques M.-A."/>
        </authorList>
    </citation>
    <scope>NUCLEOTIDE SEQUENCE [LARGE SCALE GENOMIC DNA]</scope>
    <source>
        <strain evidence="2 3">CFBP 8819</strain>
    </source>
</reference>
<dbReference type="Proteomes" id="UP001519641">
    <property type="component" value="Unassembled WGS sequence"/>
</dbReference>
<feature type="compositionally biased region" description="Low complexity" evidence="1">
    <location>
        <begin position="41"/>
        <end position="56"/>
    </location>
</feature>
<evidence type="ECO:0000313" key="2">
    <source>
        <dbReference type="EMBL" id="MBT1589571.1"/>
    </source>
</evidence>
<evidence type="ECO:0000313" key="3">
    <source>
        <dbReference type="Proteomes" id="UP001519641"/>
    </source>
</evidence>
<feature type="region of interest" description="Disordered" evidence="1">
    <location>
        <begin position="1"/>
        <end position="77"/>
    </location>
</feature>
<keyword evidence="3" id="KW-1185">Reference proteome</keyword>
<protein>
    <submittedName>
        <fullName evidence="2">CHAT domain-containing protein</fullName>
    </submittedName>
</protein>
<gene>
    <name evidence="2" type="ORF">KK097_17295</name>
</gene>
<name>A0ABS5VJA3_9MICO</name>